<name>A0A7J7IID9_9RHOD</name>
<organism evidence="3 4">
    <name type="scientific">Cyanidiococcus yangmingshanensis</name>
    <dbReference type="NCBI Taxonomy" id="2690220"/>
    <lineage>
        <taxon>Eukaryota</taxon>
        <taxon>Rhodophyta</taxon>
        <taxon>Bangiophyceae</taxon>
        <taxon>Cyanidiales</taxon>
        <taxon>Cyanidiaceae</taxon>
        <taxon>Cyanidiococcus</taxon>
    </lineage>
</organism>
<dbReference type="EMBL" id="VWRR01000009">
    <property type="protein sequence ID" value="KAF6002876.1"/>
    <property type="molecule type" value="Genomic_DNA"/>
</dbReference>
<feature type="region of interest" description="Disordered" evidence="1">
    <location>
        <begin position="1"/>
        <end position="23"/>
    </location>
</feature>
<evidence type="ECO:0000313" key="2">
    <source>
        <dbReference type="EMBL" id="KAF6002588.1"/>
    </source>
</evidence>
<evidence type="ECO:0000313" key="3">
    <source>
        <dbReference type="EMBL" id="KAF6002876.1"/>
    </source>
</evidence>
<comment type="caution">
    <text evidence="3">The sequence shown here is derived from an EMBL/GenBank/DDBJ whole genome shotgun (WGS) entry which is preliminary data.</text>
</comment>
<dbReference type="Proteomes" id="UP000530660">
    <property type="component" value="Unassembled WGS sequence"/>
</dbReference>
<sequence length="160" mass="17748">MRPWCSRSLSMCSGSRPQLGQSPERRAIAWAQRDAPPGMIERAHRCQQGTVATRHSNREMASVRATFFWGSAPLDASTHRRQEAAGVTNESPAPTPSFIDHGKTTGLDSRAIRPWCACRLNAFSQRRIGGEGAIRQNQIAVPGRVEIRVSERLDPREKTS</sequence>
<dbReference type="AlphaFoldDB" id="A0A7J7IID9"/>
<gene>
    <name evidence="2" type="ORF">F1559_004580</name>
    <name evidence="3" type="ORF">F1559_004699</name>
</gene>
<dbReference type="EMBL" id="VWRR01000010">
    <property type="protein sequence ID" value="KAF6002588.1"/>
    <property type="molecule type" value="Genomic_DNA"/>
</dbReference>
<evidence type="ECO:0000313" key="4">
    <source>
        <dbReference type="Proteomes" id="UP000530660"/>
    </source>
</evidence>
<keyword evidence="4" id="KW-1185">Reference proteome</keyword>
<accession>A0A7J7IID9</accession>
<feature type="compositionally biased region" description="Polar residues" evidence="1">
    <location>
        <begin position="7"/>
        <end position="21"/>
    </location>
</feature>
<evidence type="ECO:0000256" key="1">
    <source>
        <dbReference type="SAM" id="MobiDB-lite"/>
    </source>
</evidence>
<proteinExistence type="predicted"/>
<protein>
    <submittedName>
        <fullName evidence="3">Uncharacterized protein</fullName>
    </submittedName>
</protein>
<reference evidence="3 4" key="1">
    <citation type="journal article" date="2020" name="J. Phycol.">
        <title>Comparative genome analysis reveals Cyanidiococcus gen. nov., a new extremophilic red algal genus sister to Cyanidioschyzon (Cyanidioschyzonaceae, Rhodophyta).</title>
        <authorList>
            <person name="Liu S.-L."/>
            <person name="Chiang Y.-R."/>
            <person name="Yoon H.S."/>
            <person name="Fu H.-Y."/>
        </authorList>
    </citation>
    <scope>NUCLEOTIDE SEQUENCE [LARGE SCALE GENOMIC DNA]</scope>
    <source>
        <strain evidence="3 4">THAL066</strain>
    </source>
</reference>